<feature type="non-terminal residue" evidence="1">
    <location>
        <position position="62"/>
    </location>
</feature>
<sequence>MAHDEPRPLSNRNAFLTERGRLALAQCVVDQGWPLRRAAERFNCSTATAKKWADRYRQTGEA</sequence>
<dbReference type="InterPro" id="IPR009057">
    <property type="entry name" value="Homeodomain-like_sf"/>
</dbReference>
<gene>
    <name evidence="1" type="ORF">CYJ73_25805</name>
</gene>
<protein>
    <submittedName>
        <fullName evidence="1">IS481 family transposase</fullName>
    </submittedName>
</protein>
<dbReference type="AlphaFoldDB" id="A0A2I1R0N1"/>
<evidence type="ECO:0000313" key="2">
    <source>
        <dbReference type="Proteomes" id="UP000234662"/>
    </source>
</evidence>
<comment type="caution">
    <text evidence="1">The sequence shown here is derived from an EMBL/GenBank/DDBJ whole genome shotgun (WGS) entry which is preliminary data.</text>
</comment>
<proteinExistence type="predicted"/>
<dbReference type="RefSeq" id="WP_143708048.1">
    <property type="nucleotide sequence ID" value="NZ_PKJC01000052.1"/>
</dbReference>
<dbReference type="EMBL" id="PKJC01000052">
    <property type="protein sequence ID" value="PKZ62690.1"/>
    <property type="molecule type" value="Genomic_DNA"/>
</dbReference>
<dbReference type="Proteomes" id="UP000234662">
    <property type="component" value="Unassembled WGS sequence"/>
</dbReference>
<organism evidence="1 2">
    <name type="scientific">Gordonia terrae</name>
    <dbReference type="NCBI Taxonomy" id="2055"/>
    <lineage>
        <taxon>Bacteria</taxon>
        <taxon>Bacillati</taxon>
        <taxon>Actinomycetota</taxon>
        <taxon>Actinomycetes</taxon>
        <taxon>Mycobacteriales</taxon>
        <taxon>Gordoniaceae</taxon>
        <taxon>Gordonia</taxon>
    </lineage>
</organism>
<reference evidence="1 2" key="1">
    <citation type="submission" date="2017-12" db="EMBL/GenBank/DDBJ databases">
        <title>Phylogenetic diversity of female urinary microbiome.</title>
        <authorList>
            <person name="Thomas-White K."/>
            <person name="Wolfe A.J."/>
        </authorList>
    </citation>
    <scope>NUCLEOTIDE SEQUENCE [LARGE SCALE GENOMIC DNA]</scope>
    <source>
        <strain evidence="1 2">UMB0777</strain>
    </source>
</reference>
<dbReference type="SUPFAM" id="SSF46689">
    <property type="entry name" value="Homeodomain-like"/>
    <property type="match status" value="1"/>
</dbReference>
<name>A0A2I1R0N1_9ACTN</name>
<accession>A0A2I1R0N1</accession>
<dbReference type="Pfam" id="PF13384">
    <property type="entry name" value="HTH_23"/>
    <property type="match status" value="1"/>
</dbReference>
<evidence type="ECO:0000313" key="1">
    <source>
        <dbReference type="EMBL" id="PKZ62690.1"/>
    </source>
</evidence>